<organism evidence="3 4">
    <name type="scientific">Pseudoalteromonas luteoviolacea</name>
    <dbReference type="NCBI Taxonomy" id="43657"/>
    <lineage>
        <taxon>Bacteria</taxon>
        <taxon>Pseudomonadati</taxon>
        <taxon>Pseudomonadota</taxon>
        <taxon>Gammaproteobacteria</taxon>
        <taxon>Alteromonadales</taxon>
        <taxon>Pseudoalteromonadaceae</taxon>
        <taxon>Pseudoalteromonas</taxon>
    </lineage>
</organism>
<feature type="transmembrane region" description="Helical" evidence="1">
    <location>
        <begin position="41"/>
        <end position="57"/>
    </location>
</feature>
<evidence type="ECO:0000313" key="4">
    <source>
        <dbReference type="Proteomes" id="UP000093366"/>
    </source>
</evidence>
<dbReference type="Pfam" id="PF11804">
    <property type="entry name" value="DUF3325"/>
    <property type="match status" value="1"/>
</dbReference>
<name>A0A1C0TRG1_9GAMM</name>
<feature type="chain" id="PRO_5008646267" description="DUF3325 domain-containing protein" evidence="2">
    <location>
        <begin position="18"/>
        <end position="110"/>
    </location>
</feature>
<evidence type="ECO:0000256" key="1">
    <source>
        <dbReference type="SAM" id="Phobius"/>
    </source>
</evidence>
<keyword evidence="1" id="KW-0472">Membrane</keyword>
<protein>
    <recommendedName>
        <fullName evidence="5">DUF3325 domain-containing protein</fullName>
    </recommendedName>
</protein>
<evidence type="ECO:0000256" key="2">
    <source>
        <dbReference type="SAM" id="SignalP"/>
    </source>
</evidence>
<gene>
    <name evidence="3" type="ORF">A7985_12805</name>
</gene>
<keyword evidence="1" id="KW-1133">Transmembrane helix</keyword>
<dbReference type="AlphaFoldDB" id="A0A1C0TRG1"/>
<keyword evidence="2" id="KW-0732">Signal</keyword>
<keyword evidence="1" id="KW-0812">Transmembrane</keyword>
<evidence type="ECO:0000313" key="3">
    <source>
        <dbReference type="EMBL" id="OCQ21552.1"/>
    </source>
</evidence>
<reference evidence="4" key="1">
    <citation type="submission" date="2016-07" db="EMBL/GenBank/DDBJ databases">
        <authorList>
            <person name="Florea S."/>
            <person name="Webb J.S."/>
            <person name="Jaromczyk J."/>
            <person name="Schardl C.L."/>
        </authorList>
    </citation>
    <scope>NUCLEOTIDE SEQUENCE [LARGE SCALE GENOMIC DNA]</scope>
    <source>
        <strain evidence="4">IPB1</strain>
    </source>
</reference>
<sequence>MYSFAMLLCLGAFYAFAMTKTAHYKSVFGTRPNQVQTQRFNRSGWIIILLSFIVNLSQGVGYGSLMFCGQMALSVLLLAVCLTYQPNWMRSLLYLLPLSGLIVVVSGLVF</sequence>
<comment type="caution">
    <text evidence="3">The sequence shown here is derived from an EMBL/GenBank/DDBJ whole genome shotgun (WGS) entry which is preliminary data.</text>
</comment>
<dbReference type="EMBL" id="MAUJ01000003">
    <property type="protein sequence ID" value="OCQ21552.1"/>
    <property type="molecule type" value="Genomic_DNA"/>
</dbReference>
<proteinExistence type="predicted"/>
<dbReference type="InterPro" id="IPR021762">
    <property type="entry name" value="DUF3325"/>
</dbReference>
<accession>A0A1C0TRG1</accession>
<dbReference type="Proteomes" id="UP000093366">
    <property type="component" value="Unassembled WGS sequence"/>
</dbReference>
<evidence type="ECO:0008006" key="5">
    <source>
        <dbReference type="Google" id="ProtNLM"/>
    </source>
</evidence>
<feature type="signal peptide" evidence="2">
    <location>
        <begin position="1"/>
        <end position="17"/>
    </location>
</feature>
<feature type="transmembrane region" description="Helical" evidence="1">
    <location>
        <begin position="91"/>
        <end position="109"/>
    </location>
</feature>